<dbReference type="PANTHER" id="PTHR35486">
    <property type="entry name" value="EXPRESSED PROTEIN"/>
    <property type="match status" value="1"/>
</dbReference>
<dbReference type="AlphaFoldDB" id="A0A7C9DCI8"/>
<reference evidence="2" key="2">
    <citation type="submission" date="2020-07" db="EMBL/GenBank/DDBJ databases">
        <authorList>
            <person name="Vera ALvarez R."/>
            <person name="Arias-Moreno D.M."/>
            <person name="Jimenez-Jacinto V."/>
            <person name="Jimenez-Bremont J.F."/>
            <person name="Swaminathan K."/>
            <person name="Moose S.P."/>
            <person name="Guerrero-Gonzalez M.L."/>
            <person name="Marino-Ramirez L."/>
            <person name="Landsman D."/>
            <person name="Rodriguez-Kessler M."/>
            <person name="Delgado-Sanchez P."/>
        </authorList>
    </citation>
    <scope>NUCLEOTIDE SEQUENCE</scope>
    <source>
        <tissue evidence="2">Cladode</tissue>
    </source>
</reference>
<organism evidence="2">
    <name type="scientific">Opuntia streptacantha</name>
    <name type="common">Prickly pear cactus</name>
    <name type="synonym">Opuntia cardona</name>
    <dbReference type="NCBI Taxonomy" id="393608"/>
    <lineage>
        <taxon>Eukaryota</taxon>
        <taxon>Viridiplantae</taxon>
        <taxon>Streptophyta</taxon>
        <taxon>Embryophyta</taxon>
        <taxon>Tracheophyta</taxon>
        <taxon>Spermatophyta</taxon>
        <taxon>Magnoliopsida</taxon>
        <taxon>eudicotyledons</taxon>
        <taxon>Gunneridae</taxon>
        <taxon>Pentapetalae</taxon>
        <taxon>Caryophyllales</taxon>
        <taxon>Cactineae</taxon>
        <taxon>Cactaceae</taxon>
        <taxon>Opuntioideae</taxon>
        <taxon>Opuntia</taxon>
    </lineage>
</organism>
<evidence type="ECO:0000313" key="2">
    <source>
        <dbReference type="EMBL" id="MBA4639182.1"/>
    </source>
</evidence>
<accession>A0A7C9DCI8</accession>
<feature type="compositionally biased region" description="Pro residues" evidence="1">
    <location>
        <begin position="51"/>
        <end position="67"/>
    </location>
</feature>
<sequence length="243" mass="27168">MRCKKHLSDHSSSIGVCASCLRDRLFSLIHSQSQYHSQTHAISDPNYPDSDPNPNPKLNPNNPPPLIFPRSVSPYISRRKSEPIPQFYCTPQVNPTTKKHKFGLISKLFRSRSRKPDVPDPTTSTSFSSSYIYYNNSNNRGLSPEHQCEEKELFEPSPARGCHRRASPARVLPSPARSGLAFCLSPLVRASPARHWVDAGYSGEIRVLAAKNQCIAPHLSAAASFCANRSKKITDFGRLNRNR</sequence>
<name>A0A7C9DCI8_OPUST</name>
<evidence type="ECO:0000256" key="1">
    <source>
        <dbReference type="SAM" id="MobiDB-lite"/>
    </source>
</evidence>
<proteinExistence type="predicted"/>
<protein>
    <submittedName>
        <fullName evidence="2">Uncharacterized protein</fullName>
    </submittedName>
</protein>
<feature type="region of interest" description="Disordered" evidence="1">
    <location>
        <begin position="37"/>
        <end position="71"/>
    </location>
</feature>
<reference evidence="2" key="1">
    <citation type="journal article" date="2013" name="J. Plant Res.">
        <title>Effect of fungi and light on seed germination of three Opuntia species from semiarid lands of central Mexico.</title>
        <authorList>
            <person name="Delgado-Sanchez P."/>
            <person name="Jimenez-Bremont J.F."/>
            <person name="Guerrero-Gonzalez Mde L."/>
            <person name="Flores J."/>
        </authorList>
    </citation>
    <scope>NUCLEOTIDE SEQUENCE</scope>
    <source>
        <tissue evidence="2">Cladode</tissue>
    </source>
</reference>
<dbReference type="PANTHER" id="PTHR35486:SF1">
    <property type="entry name" value="OS02G0689500 PROTEIN"/>
    <property type="match status" value="1"/>
</dbReference>
<dbReference type="EMBL" id="GISG01112531">
    <property type="protein sequence ID" value="MBA4639182.1"/>
    <property type="molecule type" value="Transcribed_RNA"/>
</dbReference>